<gene>
    <name evidence="3" type="ORF">TCE0_044r16770</name>
</gene>
<evidence type="ECO:0000256" key="2">
    <source>
        <dbReference type="ARBA" id="ARBA00023002"/>
    </source>
</evidence>
<evidence type="ECO:0000313" key="4">
    <source>
        <dbReference type="Proteomes" id="UP000053095"/>
    </source>
</evidence>
<evidence type="ECO:0000313" key="3">
    <source>
        <dbReference type="EMBL" id="GAM42623.1"/>
    </source>
</evidence>
<reference evidence="4" key="1">
    <citation type="journal article" date="2015" name="Genome Announc.">
        <title>Draft genome sequence of Talaromyces cellulolyticus strain Y-94, a source of lignocellulosic biomass-degrading enzymes.</title>
        <authorList>
            <person name="Fujii T."/>
            <person name="Koike H."/>
            <person name="Sawayama S."/>
            <person name="Yano S."/>
            <person name="Inoue H."/>
        </authorList>
    </citation>
    <scope>NUCLEOTIDE SEQUENCE [LARGE SCALE GENOMIC DNA]</scope>
    <source>
        <strain evidence="4">Y-94</strain>
    </source>
</reference>
<dbReference type="Gene3D" id="3.40.50.720">
    <property type="entry name" value="NAD(P)-binding Rossmann-like Domain"/>
    <property type="match status" value="1"/>
</dbReference>
<dbReference type="GO" id="GO:0016491">
    <property type="term" value="F:oxidoreductase activity"/>
    <property type="evidence" value="ECO:0007669"/>
    <property type="project" value="UniProtKB-KW"/>
</dbReference>
<evidence type="ECO:0000256" key="1">
    <source>
        <dbReference type="ARBA" id="ARBA00006484"/>
    </source>
</evidence>
<dbReference type="PANTHER" id="PTHR43157">
    <property type="entry name" value="PHOSPHATIDYLINOSITOL-GLYCAN BIOSYNTHESIS CLASS F PROTEIN-RELATED"/>
    <property type="match status" value="1"/>
</dbReference>
<dbReference type="Proteomes" id="UP000053095">
    <property type="component" value="Unassembled WGS sequence"/>
</dbReference>
<dbReference type="PANTHER" id="PTHR43157:SF31">
    <property type="entry name" value="PHOSPHATIDYLINOSITOL-GLYCAN BIOSYNTHESIS CLASS F PROTEIN"/>
    <property type="match status" value="1"/>
</dbReference>
<keyword evidence="2" id="KW-0560">Oxidoreductase</keyword>
<dbReference type="SUPFAM" id="SSF51735">
    <property type="entry name" value="NAD(P)-binding Rossmann-fold domains"/>
    <property type="match status" value="1"/>
</dbReference>
<accession>A0A478ECT1</accession>
<protein>
    <submittedName>
        <fullName evidence="3">Carbonyl reductase</fullName>
    </submittedName>
</protein>
<dbReference type="AlphaFoldDB" id="A0A478ECT1"/>
<dbReference type="InterPro" id="IPR036291">
    <property type="entry name" value="NAD(P)-bd_dom_sf"/>
</dbReference>
<comment type="similarity">
    <text evidence="1">Belongs to the short-chain dehydrogenases/reductases (SDR) family.</text>
</comment>
<dbReference type="Pfam" id="PF00106">
    <property type="entry name" value="adh_short"/>
    <property type="match status" value="1"/>
</dbReference>
<dbReference type="PRINTS" id="PR00081">
    <property type="entry name" value="GDHRDH"/>
</dbReference>
<organism evidence="3 4">
    <name type="scientific">Talaromyces pinophilus</name>
    <name type="common">Penicillium pinophilum</name>
    <dbReference type="NCBI Taxonomy" id="128442"/>
    <lineage>
        <taxon>Eukaryota</taxon>
        <taxon>Fungi</taxon>
        <taxon>Dikarya</taxon>
        <taxon>Ascomycota</taxon>
        <taxon>Pezizomycotina</taxon>
        <taxon>Eurotiomycetes</taxon>
        <taxon>Eurotiomycetidae</taxon>
        <taxon>Eurotiales</taxon>
        <taxon>Trichocomaceae</taxon>
        <taxon>Talaromyces</taxon>
        <taxon>Talaromyces sect. Talaromyces</taxon>
    </lineage>
</organism>
<dbReference type="EMBL" id="DF933840">
    <property type="protein sequence ID" value="GAM42623.1"/>
    <property type="molecule type" value="Genomic_DNA"/>
</dbReference>
<sequence>MEPFSKKFSVEDIPNLTGKVIIVTGGATGIGKEAVKQLLKHNAKVYVASRSKGKFDQLCNYLESIDPHMTAGLHFLELDLSDARSCISAAKRFSELEERLDVLIANAALSVVPETLSSDGIEIQFGTNYFGHFVFMYNLLGLIQRTSEQYNEARIVVVASHAHAMYNPVQPDKIDFEGLRTEGSKTIRSLADVQASLQRYARSKLANILFARHLHTHFQETGHTKVLVNCLNPGTVGTAPGTDSAALPPLFKFLNSSVVRLMSIPPEDGALTILLLAADPKIKDKSLSGRYFDVGPLAGKFYYGYSWDATDSKLSELAKDEELSERLWGWSLRTMASIDTTR</sequence>
<proteinExistence type="inferred from homology"/>
<dbReference type="InterPro" id="IPR002347">
    <property type="entry name" value="SDR_fam"/>
</dbReference>
<name>A0A478ECT1_TALPI</name>
<keyword evidence="4" id="KW-1185">Reference proteome</keyword>